<sequence>MRSLSSFFTRFFIFTLVFKITSAFIAFGFEHSGTRSDYENLTSLIFNPIWLFGFTLPLAAMGIYCYVGYQKAKTGSNRVLRAFGDSCYYLGFLFTIASIILALSGIGENEFNLSVIALRFAAAMVTTLIGMAIRICLITFSDTPNVFKKVGDTIVLVPGEDAQPEGDGLGSGDSPDAKPIKKPVPQGRDGKFSDCLPDSAEDLGYEIRISIENLSLLNQVLQETIEKFHKVKDQILNLHGQFDTLLKLELEQSKTLCEDLAKKQREETTETLKAISEKTCETFNNISGQFETKLKNQIEEQENRLSELTKTAYLNLENLSSELRQEVLSGTRGAIKELTETAKNELTKGANTFNPVLDGLISSLNNTKTSIDGSKKRLGEFSNQVGQVNSQLEGFSKSQETLVEGIGKSTQKLQNLNEGIDKELNAINEKLESKKVSEKIDSFSTNIQGEIDEAKGNVTQKINGFSKKISEDAEQVFTTANQYIKELEKEVEQVRSQRSPVRRFFSFLKEK</sequence>
<evidence type="ECO:0000313" key="12">
    <source>
        <dbReference type="Proteomes" id="UP000472580"/>
    </source>
</evidence>
<dbReference type="GO" id="GO:0015031">
    <property type="term" value="P:protein transport"/>
    <property type="evidence" value="ECO:0007669"/>
    <property type="project" value="UniProtKB-KW"/>
</dbReference>
<feature type="transmembrane region" description="Helical" evidence="9">
    <location>
        <begin position="87"/>
        <end position="106"/>
    </location>
</feature>
<evidence type="ECO:0000256" key="7">
    <source>
        <dbReference type="SAM" id="Coils"/>
    </source>
</evidence>
<keyword evidence="6" id="KW-0813">Transport</keyword>
<evidence type="ECO:0000256" key="1">
    <source>
        <dbReference type="ARBA" id="ARBA00004651"/>
    </source>
</evidence>
<dbReference type="OrthoDB" id="9122612at2"/>
<evidence type="ECO:0000256" key="3">
    <source>
        <dbReference type="ARBA" id="ARBA00022692"/>
    </source>
</evidence>
<keyword evidence="6" id="KW-0653">Protein transport</keyword>
<proteinExistence type="inferred from homology"/>
<comment type="subcellular location">
    <subcellularLocation>
        <location evidence="1">Cell membrane</location>
        <topology evidence="1">Multi-pass membrane protein</topology>
    </subcellularLocation>
    <subcellularLocation>
        <location evidence="6">Membrane</location>
        <topology evidence="6">Multi-pass membrane protein</topology>
    </subcellularLocation>
</comment>
<organism evidence="11 12">
    <name type="scientific">Parasutterella muris</name>
    <dbReference type="NCBI Taxonomy" id="2565572"/>
    <lineage>
        <taxon>Bacteria</taxon>
        <taxon>Pseudomonadati</taxon>
        <taxon>Pseudomonadota</taxon>
        <taxon>Betaproteobacteria</taxon>
        <taxon>Burkholderiales</taxon>
        <taxon>Sutterellaceae</taxon>
        <taxon>Parasutterella</taxon>
    </lineage>
</organism>
<gene>
    <name evidence="11" type="ORF">E5987_11245</name>
</gene>
<accession>A0A6L6YLN4</accession>
<keyword evidence="4 9" id="KW-1133">Transmembrane helix</keyword>
<evidence type="ECO:0000256" key="9">
    <source>
        <dbReference type="SAM" id="Phobius"/>
    </source>
</evidence>
<evidence type="ECO:0000256" key="5">
    <source>
        <dbReference type="ARBA" id="ARBA00023136"/>
    </source>
</evidence>
<dbReference type="Pfam" id="PF01618">
    <property type="entry name" value="MotA_ExbB"/>
    <property type="match status" value="1"/>
</dbReference>
<name>A0A6L6YLN4_9BURK</name>
<dbReference type="InterPro" id="IPR002898">
    <property type="entry name" value="MotA_ExbB_proton_chnl"/>
</dbReference>
<keyword evidence="2" id="KW-1003">Cell membrane</keyword>
<evidence type="ECO:0000259" key="10">
    <source>
        <dbReference type="Pfam" id="PF01618"/>
    </source>
</evidence>
<evidence type="ECO:0000256" key="8">
    <source>
        <dbReference type="SAM" id="MobiDB-lite"/>
    </source>
</evidence>
<dbReference type="AlphaFoldDB" id="A0A6L6YLN4"/>
<keyword evidence="7" id="KW-0175">Coiled coil</keyword>
<feature type="domain" description="MotA/TolQ/ExbB proton channel" evidence="10">
    <location>
        <begin position="76"/>
        <end position="141"/>
    </location>
</feature>
<feature type="transmembrane region" description="Helical" evidence="9">
    <location>
        <begin position="118"/>
        <end position="140"/>
    </location>
</feature>
<evidence type="ECO:0000256" key="4">
    <source>
        <dbReference type="ARBA" id="ARBA00022989"/>
    </source>
</evidence>
<keyword evidence="12" id="KW-1185">Reference proteome</keyword>
<keyword evidence="3 9" id="KW-0812">Transmembrane</keyword>
<keyword evidence="5 9" id="KW-0472">Membrane</keyword>
<comment type="caution">
    <text evidence="11">The sequence shown here is derived from an EMBL/GenBank/DDBJ whole genome shotgun (WGS) entry which is preliminary data.</text>
</comment>
<evidence type="ECO:0000313" key="11">
    <source>
        <dbReference type="EMBL" id="MVX57759.1"/>
    </source>
</evidence>
<dbReference type="RefSeq" id="WP_160336175.1">
    <property type="nucleotide sequence ID" value="NZ_WSRP01000045.1"/>
</dbReference>
<feature type="region of interest" description="Disordered" evidence="8">
    <location>
        <begin position="160"/>
        <end position="194"/>
    </location>
</feature>
<feature type="transmembrane region" description="Helical" evidence="9">
    <location>
        <begin position="7"/>
        <end position="29"/>
    </location>
</feature>
<reference evidence="11 12" key="1">
    <citation type="submission" date="2019-12" db="EMBL/GenBank/DDBJ databases">
        <title>Microbes associate with the intestines of laboratory mice.</title>
        <authorList>
            <person name="Navarre W."/>
            <person name="Wong E."/>
        </authorList>
    </citation>
    <scope>NUCLEOTIDE SEQUENCE [LARGE SCALE GENOMIC DNA]</scope>
    <source>
        <strain evidence="11 12">NM82_D38</strain>
    </source>
</reference>
<dbReference type="Proteomes" id="UP000472580">
    <property type="component" value="Unassembled WGS sequence"/>
</dbReference>
<feature type="coiled-coil region" evidence="7">
    <location>
        <begin position="470"/>
        <end position="497"/>
    </location>
</feature>
<dbReference type="GO" id="GO:0005886">
    <property type="term" value="C:plasma membrane"/>
    <property type="evidence" value="ECO:0007669"/>
    <property type="project" value="UniProtKB-SubCell"/>
</dbReference>
<protein>
    <recommendedName>
        <fullName evidence="10">MotA/TolQ/ExbB proton channel domain-containing protein</fullName>
    </recommendedName>
</protein>
<dbReference type="EMBL" id="WSRP01000045">
    <property type="protein sequence ID" value="MVX57759.1"/>
    <property type="molecule type" value="Genomic_DNA"/>
</dbReference>
<dbReference type="Gene3D" id="1.20.120.20">
    <property type="entry name" value="Apolipoprotein"/>
    <property type="match status" value="1"/>
</dbReference>
<evidence type="ECO:0000256" key="2">
    <source>
        <dbReference type="ARBA" id="ARBA00022475"/>
    </source>
</evidence>
<feature type="transmembrane region" description="Helical" evidence="9">
    <location>
        <begin position="49"/>
        <end position="67"/>
    </location>
</feature>
<evidence type="ECO:0000256" key="6">
    <source>
        <dbReference type="RuleBase" id="RU004057"/>
    </source>
</evidence>
<dbReference type="SUPFAM" id="SSF58113">
    <property type="entry name" value="Apolipoprotein A-I"/>
    <property type="match status" value="1"/>
</dbReference>
<comment type="similarity">
    <text evidence="6">Belongs to the exbB/tolQ family.</text>
</comment>